<keyword evidence="4" id="KW-0963">Cytoplasm</keyword>
<evidence type="ECO:0000256" key="8">
    <source>
        <dbReference type="ARBA" id="ARBA00022723"/>
    </source>
</evidence>
<dbReference type="InterPro" id="IPR058240">
    <property type="entry name" value="rSAM_sf"/>
</dbReference>
<keyword evidence="3" id="KW-0004">4Fe-4S</keyword>
<organism evidence="14 15">
    <name type="scientific">Batrachochytrium salamandrivorans</name>
    <dbReference type="NCBI Taxonomy" id="1357716"/>
    <lineage>
        <taxon>Eukaryota</taxon>
        <taxon>Fungi</taxon>
        <taxon>Fungi incertae sedis</taxon>
        <taxon>Chytridiomycota</taxon>
        <taxon>Chytridiomycota incertae sedis</taxon>
        <taxon>Chytridiomycetes</taxon>
        <taxon>Rhizophydiales</taxon>
        <taxon>Rhizophydiales incertae sedis</taxon>
        <taxon>Batrachochytrium</taxon>
    </lineage>
</organism>
<keyword evidence="15" id="KW-1185">Reference proteome</keyword>
<reference evidence="14 15" key="1">
    <citation type="submission" date="2021-02" db="EMBL/GenBank/DDBJ databases">
        <title>Variation within the Batrachochytrium salamandrivorans European outbreak.</title>
        <authorList>
            <person name="Kelly M."/>
            <person name="Pasmans F."/>
            <person name="Shea T.P."/>
            <person name="Munoz J.F."/>
            <person name="Carranza S."/>
            <person name="Cuomo C.A."/>
            <person name="Martel A."/>
        </authorList>
    </citation>
    <scope>NUCLEOTIDE SEQUENCE [LARGE SCALE GENOMIC DNA]</scope>
    <source>
        <strain evidence="14 15">AMFP18/2</strain>
    </source>
</reference>
<dbReference type="EMBL" id="JAFCIX010000093">
    <property type="protein sequence ID" value="KAH6598942.1"/>
    <property type="molecule type" value="Genomic_DNA"/>
</dbReference>
<dbReference type="SFLD" id="SFLDS00029">
    <property type="entry name" value="Radical_SAM"/>
    <property type="match status" value="1"/>
</dbReference>
<keyword evidence="12" id="KW-0472">Membrane</keyword>
<dbReference type="InterPro" id="IPR007197">
    <property type="entry name" value="rSAM"/>
</dbReference>
<feature type="compositionally biased region" description="Low complexity" evidence="11">
    <location>
        <begin position="420"/>
        <end position="440"/>
    </location>
</feature>
<feature type="transmembrane region" description="Helical" evidence="12">
    <location>
        <begin position="471"/>
        <end position="489"/>
    </location>
</feature>
<name>A0ABQ8FIQ0_9FUNG</name>
<dbReference type="SFLD" id="SFLDF00275">
    <property type="entry name" value="adenosine_C2_methyltransferase"/>
    <property type="match status" value="1"/>
</dbReference>
<gene>
    <name evidence="14" type="ORF">BASA50_003449</name>
</gene>
<dbReference type="Proteomes" id="UP001648503">
    <property type="component" value="Unassembled WGS sequence"/>
</dbReference>
<comment type="caution">
    <text evidence="14">The sequence shown here is derived from an EMBL/GenBank/DDBJ whole genome shotgun (WGS) entry which is preliminary data.</text>
</comment>
<evidence type="ECO:0000256" key="9">
    <source>
        <dbReference type="ARBA" id="ARBA00023004"/>
    </source>
</evidence>
<keyword evidence="12" id="KW-1133">Transmembrane helix</keyword>
<evidence type="ECO:0000256" key="11">
    <source>
        <dbReference type="SAM" id="MobiDB-lite"/>
    </source>
</evidence>
<keyword evidence="12" id="KW-0812">Transmembrane</keyword>
<dbReference type="PANTHER" id="PTHR30544">
    <property type="entry name" value="23S RRNA METHYLTRANSFERASE"/>
    <property type="match status" value="1"/>
</dbReference>
<protein>
    <recommendedName>
        <fullName evidence="13">Radical SAM core domain-containing protein</fullName>
    </recommendedName>
</protein>
<evidence type="ECO:0000313" key="15">
    <source>
        <dbReference type="Proteomes" id="UP001648503"/>
    </source>
</evidence>
<dbReference type="PANTHER" id="PTHR30544:SF8">
    <property type="entry name" value="RADICAL SAM SUPERFAMILY PROTEIN"/>
    <property type="match status" value="1"/>
</dbReference>
<dbReference type="InterPro" id="IPR040072">
    <property type="entry name" value="Methyltransferase_A"/>
</dbReference>
<evidence type="ECO:0000256" key="10">
    <source>
        <dbReference type="ARBA" id="ARBA00023014"/>
    </source>
</evidence>
<dbReference type="CDD" id="cd01335">
    <property type="entry name" value="Radical_SAM"/>
    <property type="match status" value="1"/>
</dbReference>
<dbReference type="SUPFAM" id="SSF102114">
    <property type="entry name" value="Radical SAM enzymes"/>
    <property type="match status" value="1"/>
</dbReference>
<evidence type="ECO:0000256" key="1">
    <source>
        <dbReference type="ARBA" id="ARBA00001966"/>
    </source>
</evidence>
<comment type="subcellular location">
    <subcellularLocation>
        <location evidence="2">Cytoplasm</location>
    </subcellularLocation>
</comment>
<evidence type="ECO:0000313" key="14">
    <source>
        <dbReference type="EMBL" id="KAH6598942.1"/>
    </source>
</evidence>
<evidence type="ECO:0000256" key="12">
    <source>
        <dbReference type="SAM" id="Phobius"/>
    </source>
</evidence>
<dbReference type="Gene3D" id="3.20.20.70">
    <property type="entry name" value="Aldolase class I"/>
    <property type="match status" value="1"/>
</dbReference>
<dbReference type="InterPro" id="IPR013785">
    <property type="entry name" value="Aldolase_TIM"/>
</dbReference>
<keyword evidence="8" id="KW-0479">Metal-binding</keyword>
<dbReference type="InterPro" id="IPR004383">
    <property type="entry name" value="rRNA_lsu_MTrfase_RlmN/Cfr"/>
</dbReference>
<evidence type="ECO:0000256" key="6">
    <source>
        <dbReference type="ARBA" id="ARBA00022679"/>
    </source>
</evidence>
<feature type="domain" description="Radical SAM core" evidence="13">
    <location>
        <begin position="132"/>
        <end position="371"/>
    </location>
</feature>
<keyword evidence="7" id="KW-0949">S-adenosyl-L-methionine</keyword>
<evidence type="ECO:0000256" key="7">
    <source>
        <dbReference type="ARBA" id="ARBA00022691"/>
    </source>
</evidence>
<evidence type="ECO:0000256" key="4">
    <source>
        <dbReference type="ARBA" id="ARBA00022490"/>
    </source>
</evidence>
<proteinExistence type="predicted"/>
<keyword evidence="6" id="KW-0808">Transferase</keyword>
<keyword evidence="10" id="KW-0411">Iron-sulfur</keyword>
<evidence type="ECO:0000256" key="5">
    <source>
        <dbReference type="ARBA" id="ARBA00022603"/>
    </source>
</evidence>
<dbReference type="PROSITE" id="PS51918">
    <property type="entry name" value="RADICAL_SAM"/>
    <property type="match status" value="1"/>
</dbReference>
<keyword evidence="5" id="KW-0489">Methyltransferase</keyword>
<keyword evidence="9" id="KW-0408">Iron</keyword>
<sequence length="492" mass="53795">MSTKARVLWPKPMFDEGMLMEAFNAHNISPKHAQRLWRCYVQQGATSYTDIPELPKQALRILKSDFVAMTSQVISRTDNSDGSTTKLLIELQDGQRIETVIMRYGDVSLSSFPDEEKEKQVLDVEGNIKFRSKKRATVCVSSQVGCAMGCTFCATGTMGLLANLSAGEILEQLVHANTVERIRNVVFMGMGEPLDNYPAVLMAVQGMIDTSRFGLSPSRISVSTVGVVPRMLALARDMPDIGLALSLHAPTQELRTQIVPTAKAWNINRIMKAADAFIAQQNANVKSHNRRKHVLIEYVLIADINDSHQVAHQLGELLKGRDVLLNVIPYNPTAVPHDYKPPSQETTRSFVDIVRRVYNVHTLLRQELGQDISSACGQLVIDSSLSLKSSGGCSTDTSKGGGELMDLEDLMTRTSKSGNSSATLRSRSTKTTTTAKSSSLKKISGAGKIAESHITPPSALDDQKRSTTGLLFLYAILGLVILLGVRLLIKLA</sequence>
<feature type="region of interest" description="Disordered" evidence="11">
    <location>
        <begin position="414"/>
        <end position="440"/>
    </location>
</feature>
<comment type="cofactor">
    <cofactor evidence="1">
        <name>[4Fe-4S] cluster</name>
        <dbReference type="ChEBI" id="CHEBI:49883"/>
    </cofactor>
</comment>
<evidence type="ECO:0000259" key="13">
    <source>
        <dbReference type="PROSITE" id="PS51918"/>
    </source>
</evidence>
<dbReference type="SFLD" id="SFLDG01062">
    <property type="entry name" value="methyltransferase_(Class_A)"/>
    <property type="match status" value="1"/>
</dbReference>
<dbReference type="Pfam" id="PF04055">
    <property type="entry name" value="Radical_SAM"/>
    <property type="match status" value="1"/>
</dbReference>
<evidence type="ECO:0000256" key="3">
    <source>
        <dbReference type="ARBA" id="ARBA00022485"/>
    </source>
</evidence>
<evidence type="ECO:0000256" key="2">
    <source>
        <dbReference type="ARBA" id="ARBA00004496"/>
    </source>
</evidence>
<accession>A0ABQ8FIQ0</accession>